<reference evidence="2 3" key="1">
    <citation type="journal article" date="2018" name="Biodegradation">
        <title>1,4-Dioxane degradation characteristics of Rhodococcus aetherivorans JCM 14343.</title>
        <authorList>
            <person name="Inoue D."/>
            <person name="Tsunoda T."/>
            <person name="Yamamoto N."/>
            <person name="Ike M."/>
            <person name="Sei K."/>
        </authorList>
    </citation>
    <scope>NUCLEOTIDE SEQUENCE [LARGE SCALE GENOMIC DNA]</scope>
    <source>
        <strain evidence="2 3">JCM 14343</strain>
    </source>
</reference>
<keyword evidence="1" id="KW-0812">Transmembrane</keyword>
<accession>A0ABQ0YTZ3</accession>
<comment type="caution">
    <text evidence="2">The sequence shown here is derived from an EMBL/GenBank/DDBJ whole genome shotgun (WGS) entry which is preliminary data.</text>
</comment>
<dbReference type="EMBL" id="BLAH01000143">
    <property type="protein sequence ID" value="GES39929.1"/>
    <property type="molecule type" value="Genomic_DNA"/>
</dbReference>
<dbReference type="Proteomes" id="UP000325466">
    <property type="component" value="Unassembled WGS sequence"/>
</dbReference>
<name>A0ABQ0YTZ3_9NOCA</name>
<proteinExistence type="predicted"/>
<sequence>MAQTRRDRPRTSSGADEVFLTAFPFVVVAAYLPTIAYNTGGGEDPTWNPLGLFFVLALGATSWPAGATTILILEVILVAAIAGASWWALRRFGVLENLKGKQFEKRIDRLARTMVDPKEVDEADPNYLAASTDRLAPAIPKDHPGYLGIPLGHTVVGGRTVRMTWEFVAIAFAGARMGKSASLAIPAICHAPGAALVASNRGDVYSHTVGLCRQSGAGMGVRPARGEHR</sequence>
<keyword evidence="3" id="KW-1185">Reference proteome</keyword>
<evidence type="ECO:0000256" key="1">
    <source>
        <dbReference type="SAM" id="Phobius"/>
    </source>
</evidence>
<feature type="transmembrane region" description="Helical" evidence="1">
    <location>
        <begin position="71"/>
        <end position="89"/>
    </location>
</feature>
<feature type="transmembrane region" description="Helical" evidence="1">
    <location>
        <begin position="18"/>
        <end position="37"/>
    </location>
</feature>
<protein>
    <submittedName>
        <fullName evidence="2">TrsK protein</fullName>
    </submittedName>
</protein>
<keyword evidence="1" id="KW-1133">Transmembrane helix</keyword>
<evidence type="ECO:0000313" key="2">
    <source>
        <dbReference type="EMBL" id="GES39929.1"/>
    </source>
</evidence>
<gene>
    <name evidence="2" type="ORF">RAJCM14343_5207</name>
</gene>
<evidence type="ECO:0000313" key="3">
    <source>
        <dbReference type="Proteomes" id="UP000325466"/>
    </source>
</evidence>
<keyword evidence="1" id="KW-0472">Membrane</keyword>
<organism evidence="2 3">
    <name type="scientific">Rhodococcus aetherivorans</name>
    <dbReference type="NCBI Taxonomy" id="191292"/>
    <lineage>
        <taxon>Bacteria</taxon>
        <taxon>Bacillati</taxon>
        <taxon>Actinomycetota</taxon>
        <taxon>Actinomycetes</taxon>
        <taxon>Mycobacteriales</taxon>
        <taxon>Nocardiaceae</taxon>
        <taxon>Rhodococcus</taxon>
    </lineage>
</organism>